<dbReference type="SUPFAM" id="SSF55729">
    <property type="entry name" value="Acyl-CoA N-acyltransferases (Nat)"/>
    <property type="match status" value="1"/>
</dbReference>
<dbReference type="InterPro" id="IPR000182">
    <property type="entry name" value="GNAT_dom"/>
</dbReference>
<reference evidence="4 5" key="1">
    <citation type="journal article" date="2019" name="J. Ind. Microbiol. Biotechnol.">
        <title>The complete genomic sequence of Streptomyces spectabilis NRRL-2792 and identification of secondary metabolite biosynthetic gene clusters.</title>
        <authorList>
            <person name="Sinha A."/>
            <person name="Phillips-Salemka S."/>
            <person name="Niraula T.A."/>
            <person name="Short K.A."/>
            <person name="Niraula N.P."/>
        </authorList>
    </citation>
    <scope>NUCLEOTIDE SEQUENCE [LARGE SCALE GENOMIC DNA]</scope>
    <source>
        <strain evidence="4 5">NRRL 2792</strain>
    </source>
</reference>
<feature type="domain" description="N-acetyltransferase" evidence="3">
    <location>
        <begin position="12"/>
        <end position="162"/>
    </location>
</feature>
<sequence>MTDKITPSGPQAAIRPATAADVPAVREITHAAYHHYIERIGRVPAPMESDHAQNVAAGRVHVAEDAGGVVVGLVVVHAYDDHLYLDNIAVHPDAKGSGLGRRLLEFVEEHARGLGLPEIRLYTNAMMWENQKIYPRFGYEFVERRVEGIYDRFHYRKALVADAP</sequence>
<dbReference type="Gene3D" id="3.40.630.30">
    <property type="match status" value="1"/>
</dbReference>
<evidence type="ECO:0000256" key="1">
    <source>
        <dbReference type="ARBA" id="ARBA00022679"/>
    </source>
</evidence>
<organism evidence="4 5">
    <name type="scientific">Streptomyces spectabilis</name>
    <dbReference type="NCBI Taxonomy" id="68270"/>
    <lineage>
        <taxon>Bacteria</taxon>
        <taxon>Bacillati</taxon>
        <taxon>Actinomycetota</taxon>
        <taxon>Actinomycetes</taxon>
        <taxon>Kitasatosporales</taxon>
        <taxon>Streptomycetaceae</taxon>
        <taxon>Streptomyces</taxon>
    </lineage>
</organism>
<gene>
    <name evidence="4" type="ORF">FH965_08915</name>
</gene>
<protein>
    <submittedName>
        <fullName evidence="4">GNAT family N-acetyltransferase</fullName>
    </submittedName>
</protein>
<dbReference type="PROSITE" id="PS51186">
    <property type="entry name" value="GNAT"/>
    <property type="match status" value="1"/>
</dbReference>
<dbReference type="Proteomes" id="UP000316806">
    <property type="component" value="Chromosome"/>
</dbReference>
<dbReference type="RefSeq" id="WP_144002606.1">
    <property type="nucleotide sequence ID" value="NZ_CP040916.1"/>
</dbReference>
<evidence type="ECO:0000313" key="4">
    <source>
        <dbReference type="EMBL" id="QDQ10688.1"/>
    </source>
</evidence>
<evidence type="ECO:0000259" key="3">
    <source>
        <dbReference type="PROSITE" id="PS51186"/>
    </source>
</evidence>
<dbReference type="Pfam" id="PF13508">
    <property type="entry name" value="Acetyltransf_7"/>
    <property type="match status" value="1"/>
</dbReference>
<dbReference type="GO" id="GO:0016747">
    <property type="term" value="F:acyltransferase activity, transferring groups other than amino-acyl groups"/>
    <property type="evidence" value="ECO:0007669"/>
    <property type="project" value="InterPro"/>
</dbReference>
<evidence type="ECO:0000313" key="5">
    <source>
        <dbReference type="Proteomes" id="UP000316806"/>
    </source>
</evidence>
<dbReference type="InterPro" id="IPR050832">
    <property type="entry name" value="Bact_Acetyltransf"/>
</dbReference>
<accession>A0A516R4V2</accession>
<keyword evidence="2" id="KW-0012">Acyltransferase</keyword>
<name>A0A516R4V2_STRST</name>
<proteinExistence type="predicted"/>
<dbReference type="EMBL" id="CP040916">
    <property type="protein sequence ID" value="QDQ10688.1"/>
    <property type="molecule type" value="Genomic_DNA"/>
</dbReference>
<dbReference type="CDD" id="cd04301">
    <property type="entry name" value="NAT_SF"/>
    <property type="match status" value="1"/>
</dbReference>
<dbReference type="PANTHER" id="PTHR43877">
    <property type="entry name" value="AMINOALKYLPHOSPHONATE N-ACETYLTRANSFERASE-RELATED-RELATED"/>
    <property type="match status" value="1"/>
</dbReference>
<keyword evidence="1 4" id="KW-0808">Transferase</keyword>
<evidence type="ECO:0000256" key="2">
    <source>
        <dbReference type="ARBA" id="ARBA00023315"/>
    </source>
</evidence>
<dbReference type="AlphaFoldDB" id="A0A516R4V2"/>
<dbReference type="InterPro" id="IPR016181">
    <property type="entry name" value="Acyl_CoA_acyltransferase"/>
</dbReference>